<dbReference type="PANTHER" id="PTHR42994:SF1">
    <property type="entry name" value="PEPTIDASE T"/>
    <property type="match status" value="1"/>
</dbReference>
<dbReference type="InterPro" id="IPR036264">
    <property type="entry name" value="Bact_exopeptidase_dim_dom"/>
</dbReference>
<evidence type="ECO:0000259" key="10">
    <source>
        <dbReference type="Pfam" id="PF07687"/>
    </source>
</evidence>
<dbReference type="Proteomes" id="UP000182692">
    <property type="component" value="Unassembled WGS sequence"/>
</dbReference>
<feature type="binding site" evidence="9">
    <location>
        <position position="144"/>
    </location>
    <ligand>
        <name>Zn(2+)</name>
        <dbReference type="ChEBI" id="CHEBI:29105"/>
        <label>2</label>
    </ligand>
</feature>
<comment type="cofactor">
    <cofactor evidence="9">
        <name>Zn(2+)</name>
        <dbReference type="ChEBI" id="CHEBI:29105"/>
    </cofactor>
    <text evidence="9">Binds 2 Zn(2+) ions per subunit.</text>
</comment>
<feature type="domain" description="Peptidase M20 dimerisation" evidence="10">
    <location>
        <begin position="215"/>
        <end position="287"/>
    </location>
</feature>
<keyword evidence="6" id="KW-0482">Metalloprotease</keyword>
<dbReference type="SUPFAM" id="SSF55031">
    <property type="entry name" value="Bacterial exopeptidase dimerisation domain"/>
    <property type="match status" value="1"/>
</dbReference>
<dbReference type="PIRSF" id="PIRSF037215">
    <property type="entry name" value="Peptidase_M20B"/>
    <property type="match status" value="1"/>
</dbReference>
<dbReference type="Pfam" id="PF07687">
    <property type="entry name" value="M20_dimer"/>
    <property type="match status" value="1"/>
</dbReference>
<keyword evidence="2" id="KW-0645">Protease</keyword>
<evidence type="ECO:0000256" key="2">
    <source>
        <dbReference type="ARBA" id="ARBA00022670"/>
    </source>
</evidence>
<dbReference type="InterPro" id="IPR002933">
    <property type="entry name" value="Peptidase_M20"/>
</dbReference>
<evidence type="ECO:0000256" key="4">
    <source>
        <dbReference type="ARBA" id="ARBA00022801"/>
    </source>
</evidence>
<evidence type="ECO:0000256" key="9">
    <source>
        <dbReference type="PIRSR" id="PIRSR037215-2"/>
    </source>
</evidence>
<dbReference type="STRING" id="1121869.SAMN03084138_03820"/>
<evidence type="ECO:0000256" key="7">
    <source>
        <dbReference type="NCBIfam" id="TIGR01882"/>
    </source>
</evidence>
<dbReference type="GO" id="GO:0008237">
    <property type="term" value="F:metallopeptidase activity"/>
    <property type="evidence" value="ECO:0007669"/>
    <property type="project" value="UniProtKB-KW"/>
</dbReference>
<proteinExistence type="inferred from homology"/>
<dbReference type="GO" id="GO:0006508">
    <property type="term" value="P:proteolysis"/>
    <property type="evidence" value="ECO:0007669"/>
    <property type="project" value="UniProtKB-UniRule"/>
</dbReference>
<dbReference type="PANTHER" id="PTHR42994">
    <property type="entry name" value="PEPTIDASE T"/>
    <property type="match status" value="1"/>
</dbReference>
<keyword evidence="5 9" id="KW-0862">Zinc</keyword>
<feature type="binding site" evidence="9">
    <location>
        <position position="83"/>
    </location>
    <ligand>
        <name>Zn(2+)</name>
        <dbReference type="ChEBI" id="CHEBI:29105"/>
        <label>1</label>
    </ligand>
</feature>
<evidence type="ECO:0000256" key="1">
    <source>
        <dbReference type="ARBA" id="ARBA00009692"/>
    </source>
</evidence>
<evidence type="ECO:0000256" key="6">
    <source>
        <dbReference type="ARBA" id="ARBA00023049"/>
    </source>
</evidence>
<evidence type="ECO:0000313" key="11">
    <source>
        <dbReference type="EMBL" id="SFQ01929.1"/>
    </source>
</evidence>
<protein>
    <recommendedName>
        <fullName evidence="7">Peptidase T</fullName>
        <ecNumber evidence="7">3.4.11.4</ecNumber>
    </recommendedName>
</protein>
<dbReference type="AlphaFoldDB" id="A0A1I5V347"/>
<dbReference type="InterPro" id="IPR011650">
    <property type="entry name" value="Peptidase_M20_dimer"/>
</dbReference>
<feature type="binding site" evidence="9">
    <location>
        <position position="179"/>
    </location>
    <ligand>
        <name>Zn(2+)</name>
        <dbReference type="ChEBI" id="CHEBI:29105"/>
        <label>2</label>
    </ligand>
</feature>
<organism evidence="11 12">
    <name type="scientific">Enterovibrio norvegicus DSM 15893</name>
    <dbReference type="NCBI Taxonomy" id="1121869"/>
    <lineage>
        <taxon>Bacteria</taxon>
        <taxon>Pseudomonadati</taxon>
        <taxon>Pseudomonadota</taxon>
        <taxon>Gammaproteobacteria</taxon>
        <taxon>Vibrionales</taxon>
        <taxon>Vibrionaceae</taxon>
        <taxon>Enterovibrio</taxon>
    </lineage>
</organism>
<dbReference type="Gene3D" id="3.40.630.10">
    <property type="entry name" value="Zn peptidases"/>
    <property type="match status" value="1"/>
</dbReference>
<dbReference type="SUPFAM" id="SSF53187">
    <property type="entry name" value="Zn-dependent exopeptidases"/>
    <property type="match status" value="1"/>
</dbReference>
<dbReference type="NCBIfam" id="TIGR01882">
    <property type="entry name" value="peptidase-T"/>
    <property type="match status" value="1"/>
</dbReference>
<dbReference type="EC" id="3.4.11.4" evidence="7"/>
<accession>A0A1I5V347</accession>
<feature type="binding site" evidence="9">
    <location>
        <position position="385"/>
    </location>
    <ligand>
        <name>Zn(2+)</name>
        <dbReference type="ChEBI" id="CHEBI:29105"/>
        <label>2</label>
    </ligand>
</feature>
<evidence type="ECO:0000256" key="3">
    <source>
        <dbReference type="ARBA" id="ARBA00022723"/>
    </source>
</evidence>
<sequence>MNIVDRFLQYTRINTTTSREKGAAGIMPSSDGQRVLAQLIAKELEALGMEDIVLRDTAILTATLPSNVPASAQAIPTVSFFAHLDTSAEQSNDTKAQVVPYNGGDICLNAELDIILKQTEFPELAQYVGDDIIVTDGTSLLGADDKAAIAAIMHALQKLKANPDILHGDVKVAFVPDEEQGLRGAKAFDVESFGADFGYTLDCCGIGEFVHENWNAGDAVITFTGQSAHPMSAKGKLKNSLLMAHQFISMLPAGEAPQYTEGREGYYWVKEMTGNSAKTVLKMDIRDFTKQGYQHRMAFLQNLSDSCAGLWGEGTVSIHLADRYENVANSLEGEASFPIDIAKEAYARNDIQMNAIPMRGGYDGAVLSQKGLPCPNIFTGAHNFHSIYEYLPVKSLQAASAVVVDVIKITAERHL</sequence>
<feature type="binding site" evidence="9">
    <location>
        <position position="144"/>
    </location>
    <ligand>
        <name>Zn(2+)</name>
        <dbReference type="ChEBI" id="CHEBI:29105"/>
        <label>1</label>
    </ligand>
</feature>
<dbReference type="GO" id="GO:0008270">
    <property type="term" value="F:zinc ion binding"/>
    <property type="evidence" value="ECO:0007669"/>
    <property type="project" value="InterPro"/>
</dbReference>
<dbReference type="Gene3D" id="3.30.70.360">
    <property type="match status" value="1"/>
</dbReference>
<name>A0A1I5V347_9GAMM</name>
<dbReference type="EMBL" id="FOWR01000035">
    <property type="protein sequence ID" value="SFQ01929.1"/>
    <property type="molecule type" value="Genomic_DNA"/>
</dbReference>
<dbReference type="NCBIfam" id="NF009920">
    <property type="entry name" value="PRK13381.1"/>
    <property type="match status" value="1"/>
</dbReference>
<keyword evidence="4" id="KW-0378">Hydrolase</keyword>
<feature type="active site" description="Proton acceptor" evidence="8">
    <location>
        <position position="178"/>
    </location>
</feature>
<gene>
    <name evidence="11" type="ORF">SAMN03084138_03820</name>
</gene>
<keyword evidence="11" id="KW-0031">Aminopeptidase</keyword>
<dbReference type="PROSITE" id="PS00759">
    <property type="entry name" value="ARGE_DAPE_CPG2_2"/>
    <property type="match status" value="1"/>
</dbReference>
<dbReference type="NCBIfam" id="NF003976">
    <property type="entry name" value="PRK05469.1"/>
    <property type="match status" value="1"/>
</dbReference>
<dbReference type="RefSeq" id="WP_074928190.1">
    <property type="nucleotide sequence ID" value="NZ_FOWR01000035.1"/>
</dbReference>
<dbReference type="GO" id="GO:0045148">
    <property type="term" value="F:tripeptide aminopeptidase activity"/>
    <property type="evidence" value="ECO:0007669"/>
    <property type="project" value="UniProtKB-UniRule"/>
</dbReference>
<dbReference type="GO" id="GO:0006518">
    <property type="term" value="P:peptide metabolic process"/>
    <property type="evidence" value="ECO:0007669"/>
    <property type="project" value="InterPro"/>
</dbReference>
<reference evidence="11 12" key="1">
    <citation type="submission" date="2016-10" db="EMBL/GenBank/DDBJ databases">
        <authorList>
            <person name="de Groot N.N."/>
        </authorList>
    </citation>
    <scope>NUCLEOTIDE SEQUENCE [LARGE SCALE GENOMIC DNA]</scope>
    <source>
        <strain evidence="11 12">DSM 15893</strain>
    </source>
</reference>
<evidence type="ECO:0000256" key="8">
    <source>
        <dbReference type="PIRSR" id="PIRSR037215-1"/>
    </source>
</evidence>
<feature type="binding site" evidence="9">
    <location>
        <position position="202"/>
    </location>
    <ligand>
        <name>Zn(2+)</name>
        <dbReference type="ChEBI" id="CHEBI:29105"/>
        <label>1</label>
    </ligand>
</feature>
<dbReference type="Pfam" id="PF01546">
    <property type="entry name" value="Peptidase_M20"/>
    <property type="match status" value="1"/>
</dbReference>
<keyword evidence="3 9" id="KW-0479">Metal-binding</keyword>
<comment type="similarity">
    <text evidence="1">Belongs to the peptidase M20B family.</text>
</comment>
<dbReference type="InterPro" id="IPR010161">
    <property type="entry name" value="Peptidase_M20B"/>
</dbReference>
<dbReference type="GeneID" id="35873928"/>
<dbReference type="InterPro" id="IPR001261">
    <property type="entry name" value="ArgE/DapE_CS"/>
</dbReference>
<evidence type="ECO:0000313" key="12">
    <source>
        <dbReference type="Proteomes" id="UP000182692"/>
    </source>
</evidence>
<dbReference type="OrthoDB" id="9804934at2"/>
<feature type="active site" evidence="8">
    <location>
        <position position="85"/>
    </location>
</feature>
<evidence type="ECO:0000256" key="5">
    <source>
        <dbReference type="ARBA" id="ARBA00022833"/>
    </source>
</evidence>